<keyword evidence="3" id="KW-1185">Reference proteome</keyword>
<dbReference type="AlphaFoldDB" id="A0A3A5MKI6"/>
<feature type="transmembrane region" description="Helical" evidence="1">
    <location>
        <begin position="71"/>
        <end position="90"/>
    </location>
</feature>
<organism evidence="2 3">
    <name type="scientific">Cryobacterium melibiosiphilum</name>
    <dbReference type="NCBI Taxonomy" id="995039"/>
    <lineage>
        <taxon>Bacteria</taxon>
        <taxon>Bacillati</taxon>
        <taxon>Actinomycetota</taxon>
        <taxon>Actinomycetes</taxon>
        <taxon>Micrococcales</taxon>
        <taxon>Microbacteriaceae</taxon>
        <taxon>Cryobacterium</taxon>
    </lineage>
</organism>
<dbReference type="Proteomes" id="UP000272015">
    <property type="component" value="Unassembled WGS sequence"/>
</dbReference>
<gene>
    <name evidence="2" type="ORF">D6T64_21700</name>
</gene>
<keyword evidence="1" id="KW-0472">Membrane</keyword>
<reference evidence="2 3" key="1">
    <citation type="submission" date="2018-09" db="EMBL/GenBank/DDBJ databases">
        <title>Novel species of Cryobacterium.</title>
        <authorList>
            <person name="Liu Q."/>
            <person name="Xin Y.-H."/>
        </authorList>
    </citation>
    <scope>NUCLEOTIDE SEQUENCE [LARGE SCALE GENOMIC DNA]</scope>
    <source>
        <strain evidence="2 3">Hh39</strain>
    </source>
</reference>
<accession>A0A3A5MKI6</accession>
<evidence type="ECO:0000313" key="3">
    <source>
        <dbReference type="Proteomes" id="UP000272015"/>
    </source>
</evidence>
<proteinExistence type="predicted"/>
<name>A0A3A5MKI6_9MICO</name>
<dbReference type="EMBL" id="QZVS01000097">
    <property type="protein sequence ID" value="RJT84762.1"/>
    <property type="molecule type" value="Genomic_DNA"/>
</dbReference>
<feature type="transmembrane region" description="Helical" evidence="1">
    <location>
        <begin position="99"/>
        <end position="117"/>
    </location>
</feature>
<protein>
    <submittedName>
        <fullName evidence="2">Uncharacterized protein</fullName>
    </submittedName>
</protein>
<evidence type="ECO:0000313" key="2">
    <source>
        <dbReference type="EMBL" id="RJT84762.1"/>
    </source>
</evidence>
<keyword evidence="1" id="KW-0812">Transmembrane</keyword>
<comment type="caution">
    <text evidence="2">The sequence shown here is derived from an EMBL/GenBank/DDBJ whole genome shotgun (WGS) entry which is preliminary data.</text>
</comment>
<keyword evidence="1" id="KW-1133">Transmembrane helix</keyword>
<sequence length="130" mass="13223">MSPLVALLALAMTLLGFFAIHSEVTGHAMHVAAPMSSSSAGSHVDTAASGVVAPDSAVLAASPHGGAMDCALLAMACVLLLVLVTVVFFTRRPAVFHRLLDAGGAALGVMTLVAVHVHRPSLVFLSISRV</sequence>
<evidence type="ECO:0000256" key="1">
    <source>
        <dbReference type="SAM" id="Phobius"/>
    </source>
</evidence>